<sequence>MGKINLQKLLFIVSKRQSETTYDFVPYKFGAYSYSANADLSAMVKHGFLIEDETSFEKKDKLSYLMQLNAKDKQLVKQMHLLFKDFDADALMKYTYRTYPESAINSTTADRLMTPAELKAIQEKKPFSRGTILYTIGYEGISLEGYLNKLLKHDIKVLVDVRRNALSQKYGFSKNQLAGACRNINIEYIHFSDVGIHSDERQELNTQDDYDLLFESYRQRTLSETLSTQHEILELLKEKERIALTCFEKNICQCHRKHLSEAIMRLPGWQYELKHI</sequence>
<dbReference type="PANTHER" id="PTHR39337">
    <property type="entry name" value="BLR5642 PROTEIN"/>
    <property type="match status" value="1"/>
</dbReference>
<name>A0ABP8HIE7_9BACT</name>
<dbReference type="Proteomes" id="UP001501725">
    <property type="component" value="Unassembled WGS sequence"/>
</dbReference>
<gene>
    <name evidence="1" type="ORF">GCM10023184_37130</name>
</gene>
<dbReference type="PANTHER" id="PTHR39337:SF1">
    <property type="entry name" value="BLR5642 PROTEIN"/>
    <property type="match status" value="1"/>
</dbReference>
<comment type="caution">
    <text evidence="1">The sequence shown here is derived from an EMBL/GenBank/DDBJ whole genome shotgun (WGS) entry which is preliminary data.</text>
</comment>
<reference evidence="2" key="1">
    <citation type="journal article" date="2019" name="Int. J. Syst. Evol. Microbiol.">
        <title>The Global Catalogue of Microorganisms (GCM) 10K type strain sequencing project: providing services to taxonomists for standard genome sequencing and annotation.</title>
        <authorList>
            <consortium name="The Broad Institute Genomics Platform"/>
            <consortium name="The Broad Institute Genome Sequencing Center for Infectious Disease"/>
            <person name="Wu L."/>
            <person name="Ma J."/>
        </authorList>
    </citation>
    <scope>NUCLEOTIDE SEQUENCE [LARGE SCALE GENOMIC DNA]</scope>
    <source>
        <strain evidence="2">JCM 17919</strain>
    </source>
</reference>
<dbReference type="InterPro" id="IPR007438">
    <property type="entry name" value="DUF488"/>
</dbReference>
<evidence type="ECO:0000313" key="2">
    <source>
        <dbReference type="Proteomes" id="UP001501725"/>
    </source>
</evidence>
<evidence type="ECO:0000313" key="1">
    <source>
        <dbReference type="EMBL" id="GAA4339782.1"/>
    </source>
</evidence>
<protein>
    <submittedName>
        <fullName evidence="1">DUF488 domain-containing protein</fullName>
    </submittedName>
</protein>
<dbReference type="EMBL" id="BAABGY010000011">
    <property type="protein sequence ID" value="GAA4339782.1"/>
    <property type="molecule type" value="Genomic_DNA"/>
</dbReference>
<keyword evidence="2" id="KW-1185">Reference proteome</keyword>
<dbReference type="Pfam" id="PF04343">
    <property type="entry name" value="DUF488"/>
    <property type="match status" value="1"/>
</dbReference>
<accession>A0ABP8HIE7</accession>
<proteinExistence type="predicted"/>
<organism evidence="1 2">
    <name type="scientific">Flaviaesturariibacter amylovorans</name>
    <dbReference type="NCBI Taxonomy" id="1084520"/>
    <lineage>
        <taxon>Bacteria</taxon>
        <taxon>Pseudomonadati</taxon>
        <taxon>Bacteroidota</taxon>
        <taxon>Chitinophagia</taxon>
        <taxon>Chitinophagales</taxon>
        <taxon>Chitinophagaceae</taxon>
        <taxon>Flaviaestuariibacter</taxon>
    </lineage>
</organism>